<evidence type="ECO:0000256" key="1">
    <source>
        <dbReference type="ARBA" id="ARBA00009106"/>
    </source>
</evidence>
<comment type="similarity">
    <text evidence="1">Belongs to the eukaryotic ribosomal protein eS25 family.</text>
</comment>
<dbReference type="Pfam" id="PF03297">
    <property type="entry name" value="Ribosomal_S25"/>
    <property type="match status" value="1"/>
</dbReference>
<feature type="compositionally biased region" description="Basic and acidic residues" evidence="4">
    <location>
        <begin position="10"/>
        <end position="19"/>
    </location>
</feature>
<dbReference type="AlphaFoldDB" id="A0A075HKD1"/>
<keyword evidence="2 5" id="KW-0689">Ribosomal protein</keyword>
<evidence type="ECO:0000256" key="4">
    <source>
        <dbReference type="SAM" id="MobiDB-lite"/>
    </source>
</evidence>
<gene>
    <name evidence="5" type="primary">RP-S25e</name>
    <name evidence="5" type="synonym">RPS25</name>
</gene>
<dbReference type="Gene3D" id="3.30.63.20">
    <property type="match status" value="1"/>
</dbReference>
<dbReference type="GO" id="GO:1990904">
    <property type="term" value="C:ribonucleoprotein complex"/>
    <property type="evidence" value="ECO:0007669"/>
    <property type="project" value="UniProtKB-KW"/>
</dbReference>
<dbReference type="GO" id="GO:0005840">
    <property type="term" value="C:ribosome"/>
    <property type="evidence" value="ECO:0007669"/>
    <property type="project" value="UniProtKB-KW"/>
</dbReference>
<sequence>MGGSKNKSPAQKEKAQKKDTVKKKTSKSSKEKRVNADTVNINESQAAKYIKNSKVITAHSLAKETNVKISIANAYIQKSVQDGILKRTSGFSGHHIYQPVSK</sequence>
<name>A0A075HKD1_9ARCH</name>
<evidence type="ECO:0000313" key="5">
    <source>
        <dbReference type="EMBL" id="AIF16856.1"/>
    </source>
</evidence>
<proteinExistence type="inferred from homology"/>
<keyword evidence="3" id="KW-0687">Ribonucleoprotein</keyword>
<dbReference type="EMBL" id="KF901066">
    <property type="protein sequence ID" value="AIF16856.1"/>
    <property type="molecule type" value="Genomic_DNA"/>
</dbReference>
<reference evidence="5" key="1">
    <citation type="journal article" date="2014" name="Genome Biol. Evol.">
        <title>Pangenome evidence for extensive interdomain horizontal transfer affecting lineage core and shell genes in uncultured planktonic thaumarchaeota and euryarchaeota.</title>
        <authorList>
            <person name="Deschamps P."/>
            <person name="Zivanovic Y."/>
            <person name="Moreira D."/>
            <person name="Rodriguez-Valera F."/>
            <person name="Lopez-Garcia P."/>
        </authorList>
    </citation>
    <scope>NUCLEOTIDE SEQUENCE</scope>
</reference>
<dbReference type="InterPro" id="IPR004977">
    <property type="entry name" value="Ribosomal_eS25"/>
</dbReference>
<accession>A0A075HKD1</accession>
<evidence type="ECO:0000256" key="2">
    <source>
        <dbReference type="ARBA" id="ARBA00022980"/>
    </source>
</evidence>
<evidence type="ECO:0000256" key="3">
    <source>
        <dbReference type="ARBA" id="ARBA00023274"/>
    </source>
</evidence>
<feature type="region of interest" description="Disordered" evidence="4">
    <location>
        <begin position="1"/>
        <end position="39"/>
    </location>
</feature>
<organism evidence="5">
    <name type="scientific">uncultured marine thaumarchaeote KM3_75_C11</name>
    <dbReference type="NCBI Taxonomy" id="1456278"/>
    <lineage>
        <taxon>Archaea</taxon>
        <taxon>Nitrososphaerota</taxon>
        <taxon>environmental samples</taxon>
    </lineage>
</organism>
<protein>
    <submittedName>
        <fullName evidence="5">Ribosomal protein S25e (RP-S25e, RPS25)</fullName>
    </submittedName>
</protein>